<organism evidence="2 3">
    <name type="scientific">Chenopodium quinoa</name>
    <name type="common">Quinoa</name>
    <dbReference type="NCBI Taxonomy" id="63459"/>
    <lineage>
        <taxon>Eukaryota</taxon>
        <taxon>Viridiplantae</taxon>
        <taxon>Streptophyta</taxon>
        <taxon>Embryophyta</taxon>
        <taxon>Tracheophyta</taxon>
        <taxon>Spermatophyta</taxon>
        <taxon>Magnoliopsida</taxon>
        <taxon>eudicotyledons</taxon>
        <taxon>Gunneridae</taxon>
        <taxon>Pentapetalae</taxon>
        <taxon>Caryophyllales</taxon>
        <taxon>Chenopodiaceae</taxon>
        <taxon>Chenopodioideae</taxon>
        <taxon>Atripliceae</taxon>
        <taxon>Chenopodium</taxon>
    </lineage>
</organism>
<feature type="domain" description="Retrovirus-related Pol polyprotein from transposon TNT 1-94-like beta-barrel" evidence="1">
    <location>
        <begin position="99"/>
        <end position="166"/>
    </location>
</feature>
<dbReference type="Proteomes" id="UP000596660">
    <property type="component" value="Unplaced"/>
</dbReference>
<dbReference type="Gramene" id="AUR62033526-RA">
    <property type="protein sequence ID" value="AUR62033526-RA:cds"/>
    <property type="gene ID" value="AUR62033526"/>
</dbReference>
<proteinExistence type="predicted"/>
<dbReference type="EnsemblPlants" id="AUR62033526-RA">
    <property type="protein sequence ID" value="AUR62033526-RA:cds"/>
    <property type="gene ID" value="AUR62033526"/>
</dbReference>
<dbReference type="Pfam" id="PF22936">
    <property type="entry name" value="Pol_BBD"/>
    <property type="match status" value="1"/>
</dbReference>
<evidence type="ECO:0000313" key="3">
    <source>
        <dbReference type="Proteomes" id="UP000596660"/>
    </source>
</evidence>
<protein>
    <recommendedName>
        <fullName evidence="1">Retrovirus-related Pol polyprotein from transposon TNT 1-94-like beta-barrel domain-containing protein</fullName>
    </recommendedName>
</protein>
<reference evidence="2" key="1">
    <citation type="journal article" date="2017" name="Nature">
        <title>The genome of Chenopodium quinoa.</title>
        <authorList>
            <person name="Jarvis D.E."/>
            <person name="Ho Y.S."/>
            <person name="Lightfoot D.J."/>
            <person name="Schmoeckel S.M."/>
            <person name="Li B."/>
            <person name="Borm T.J.A."/>
            <person name="Ohyanagi H."/>
            <person name="Mineta K."/>
            <person name="Michell C.T."/>
            <person name="Saber N."/>
            <person name="Kharbatia N.M."/>
            <person name="Rupper R.R."/>
            <person name="Sharp A.R."/>
            <person name="Dally N."/>
            <person name="Boughton B.A."/>
            <person name="Woo Y.H."/>
            <person name="Gao G."/>
            <person name="Schijlen E.G.W.M."/>
            <person name="Guo X."/>
            <person name="Momin A.A."/>
            <person name="Negrao S."/>
            <person name="Al-Babili S."/>
            <person name="Gehring C."/>
            <person name="Roessner U."/>
            <person name="Jung C."/>
            <person name="Murphy K."/>
            <person name="Arold S.T."/>
            <person name="Gojobori T."/>
            <person name="van der Linden C.G."/>
            <person name="van Loo E.N."/>
            <person name="Jellen E.N."/>
            <person name="Maughan P.J."/>
            <person name="Tester M."/>
        </authorList>
    </citation>
    <scope>NUCLEOTIDE SEQUENCE [LARGE SCALE GENOMIC DNA]</scope>
    <source>
        <strain evidence="2">cv. PI 614886</strain>
    </source>
</reference>
<keyword evidence="3" id="KW-1185">Reference proteome</keyword>
<dbReference type="InterPro" id="IPR054722">
    <property type="entry name" value="PolX-like_BBD"/>
</dbReference>
<evidence type="ECO:0000313" key="2">
    <source>
        <dbReference type="EnsemblPlants" id="AUR62033526-RA:cds"/>
    </source>
</evidence>
<dbReference type="AlphaFoldDB" id="A0A803MQH5"/>
<accession>A0A803MQH5</accession>
<reference evidence="2" key="2">
    <citation type="submission" date="2021-03" db="UniProtKB">
        <authorList>
            <consortium name="EnsemblPlants"/>
        </authorList>
    </citation>
    <scope>IDENTIFICATION</scope>
</reference>
<sequence>MQGQLLMQMLTEKEETTTTGNQQIKDLSKHIKDLVDPDFLPIQAPREVSIVINARCQMIQASLTTQYNQILEVLNKYNNRTNKQDQDSGGSLGLVTSDHLTDLKMFSSYHRVHDNNFYITILDGSRVMVENVRSIKLDSKIELLNVLHVPGFQFNLISIPKLCKDNGFIVSFTSDVCLVQDLSISEQANSAG</sequence>
<evidence type="ECO:0000259" key="1">
    <source>
        <dbReference type="Pfam" id="PF22936"/>
    </source>
</evidence>
<name>A0A803MQH5_CHEQI</name>